<dbReference type="RefSeq" id="WP_223074589.1">
    <property type="nucleotide sequence ID" value="NZ_JADMNK010000004.1"/>
</dbReference>
<dbReference type="EMBL" id="JADMNK010000004">
    <property type="protein sequence ID" value="MBZ0058238.1"/>
    <property type="molecule type" value="Genomic_DNA"/>
</dbReference>
<comment type="caution">
    <text evidence="1">The sequence shown here is derived from an EMBL/GenBank/DDBJ whole genome shotgun (WGS) entry which is preliminary data.</text>
</comment>
<keyword evidence="2" id="KW-1185">Reference proteome</keyword>
<accession>A0ABS7RWH8</accession>
<sequence length="150" mass="16935">MATIPTLSYPESDESIIHHLLTAPLPVSADLFEVTDRCAALVTVLLETKETAPRLALCGQLSHVLTRLAHLCDEDLPSHLIAELTIDDVLNFAMPHCWQETYRMVEYLQSLNLALLGNTLPDKVAQDLTGLLHDMVYILRDYVREPYRTH</sequence>
<evidence type="ECO:0000313" key="1">
    <source>
        <dbReference type="EMBL" id="MBZ0058238.1"/>
    </source>
</evidence>
<protein>
    <submittedName>
        <fullName evidence="1">Uncharacterized protein</fullName>
    </submittedName>
</protein>
<gene>
    <name evidence="1" type="ORF">ITX56_10535</name>
</gene>
<evidence type="ECO:0000313" key="2">
    <source>
        <dbReference type="Proteomes" id="UP000706580"/>
    </source>
</evidence>
<dbReference type="Proteomes" id="UP000706580">
    <property type="component" value="Unassembled WGS sequence"/>
</dbReference>
<organism evidence="1 2">
    <name type="scientific">Leclercia barmai</name>
    <dbReference type="NCBI Taxonomy" id="2785629"/>
    <lineage>
        <taxon>Bacteria</taxon>
        <taxon>Pseudomonadati</taxon>
        <taxon>Pseudomonadota</taxon>
        <taxon>Gammaproteobacteria</taxon>
        <taxon>Enterobacterales</taxon>
        <taxon>Enterobacteriaceae</taxon>
        <taxon>Leclercia</taxon>
    </lineage>
</organism>
<proteinExistence type="predicted"/>
<name>A0ABS7RWH8_9ENTR</name>
<reference evidence="1 2" key="1">
    <citation type="submission" date="2020-11" db="EMBL/GenBank/DDBJ databases">
        <title>Draft Genome of Enterobacter sp. strain EMC7.</title>
        <authorList>
            <person name="Barman P."/>
            <person name="Sinha S."/>
            <person name="Sen S."/>
            <person name="Chakraborty R."/>
        </authorList>
    </citation>
    <scope>NUCLEOTIDE SEQUENCE [LARGE SCALE GENOMIC DNA]</scope>
    <source>
        <strain evidence="1 2">EMC7</strain>
    </source>
</reference>